<dbReference type="InterPro" id="IPR036390">
    <property type="entry name" value="WH_DNA-bd_sf"/>
</dbReference>
<accession>A0A927JBP7</accession>
<keyword evidence="4" id="KW-1185">Reference proteome</keyword>
<evidence type="ECO:0000259" key="1">
    <source>
        <dbReference type="Pfam" id="PF03551"/>
    </source>
</evidence>
<dbReference type="AlphaFoldDB" id="A0A927JBP7"/>
<feature type="domain" description="Transcription regulator PadR C-terminal" evidence="2">
    <location>
        <begin position="93"/>
        <end position="181"/>
    </location>
</feature>
<proteinExistence type="predicted"/>
<name>A0A927JBP7_9ACTN</name>
<protein>
    <submittedName>
        <fullName evidence="3">PadR family transcriptional regulator</fullName>
    </submittedName>
</protein>
<reference evidence="3" key="1">
    <citation type="submission" date="2020-09" db="EMBL/GenBank/DDBJ databases">
        <title>Hoyosella lacisalsi sp. nov., a halotolerant actinobacterium isolated from soil of Lake Gudzhirganskoe.</title>
        <authorList>
            <person name="Yang Q."/>
            <person name="Guo P.Y."/>
            <person name="Liu S.W."/>
            <person name="Li F.N."/>
            <person name="Sun C.H."/>
        </authorList>
    </citation>
    <scope>NUCLEOTIDE SEQUENCE</scope>
    <source>
        <strain evidence="3">G463</strain>
    </source>
</reference>
<dbReference type="InterPro" id="IPR036388">
    <property type="entry name" value="WH-like_DNA-bd_sf"/>
</dbReference>
<dbReference type="Pfam" id="PF10400">
    <property type="entry name" value="Vir_act_alpha_C"/>
    <property type="match status" value="1"/>
</dbReference>
<dbReference type="InterPro" id="IPR018309">
    <property type="entry name" value="Tscrpt_reg_PadR_C"/>
</dbReference>
<dbReference type="PANTHER" id="PTHR43252">
    <property type="entry name" value="TRANSCRIPTIONAL REGULATOR YQJI"/>
    <property type="match status" value="1"/>
</dbReference>
<dbReference type="Gene3D" id="6.10.140.190">
    <property type="match status" value="1"/>
</dbReference>
<dbReference type="Proteomes" id="UP000642993">
    <property type="component" value="Unassembled WGS sequence"/>
</dbReference>
<organism evidence="3 4">
    <name type="scientific">Lolliginicoccus lacisalsi</name>
    <dbReference type="NCBI Taxonomy" id="2742202"/>
    <lineage>
        <taxon>Bacteria</taxon>
        <taxon>Bacillati</taxon>
        <taxon>Actinomycetota</taxon>
        <taxon>Actinomycetes</taxon>
        <taxon>Mycobacteriales</taxon>
        <taxon>Hoyosellaceae</taxon>
        <taxon>Lolliginicoccus</taxon>
    </lineage>
</organism>
<dbReference type="Gene3D" id="1.10.10.10">
    <property type="entry name" value="Winged helix-like DNA-binding domain superfamily/Winged helix DNA-binding domain"/>
    <property type="match status" value="1"/>
</dbReference>
<gene>
    <name evidence="3" type="ORF">HT102_04410</name>
</gene>
<dbReference type="RefSeq" id="WP_192038197.1">
    <property type="nucleotide sequence ID" value="NZ_JACYWE010000002.1"/>
</dbReference>
<feature type="domain" description="Transcription regulator PadR N-terminal" evidence="1">
    <location>
        <begin position="7"/>
        <end position="80"/>
    </location>
</feature>
<evidence type="ECO:0000313" key="4">
    <source>
        <dbReference type="Proteomes" id="UP000642993"/>
    </source>
</evidence>
<dbReference type="SUPFAM" id="SSF46785">
    <property type="entry name" value="Winged helix' DNA-binding domain"/>
    <property type="match status" value="1"/>
</dbReference>
<dbReference type="EMBL" id="JACYWE010000002">
    <property type="protein sequence ID" value="MBD8505727.1"/>
    <property type="molecule type" value="Genomic_DNA"/>
</dbReference>
<dbReference type="PANTHER" id="PTHR43252:SF4">
    <property type="entry name" value="TRANSCRIPTIONAL REGULATORY PROTEIN"/>
    <property type="match status" value="1"/>
</dbReference>
<evidence type="ECO:0000259" key="2">
    <source>
        <dbReference type="Pfam" id="PF10400"/>
    </source>
</evidence>
<dbReference type="InterPro" id="IPR005149">
    <property type="entry name" value="Tscrpt_reg_PadR_N"/>
</dbReference>
<sequence>MSLEHAILISLQERTGSGYELARRFDRSIGYFWSASHQQIYRTLKRMAETGWVSGEQVPQTGRPDKTIYRPSQAGLDALRDWIAEPVDTTNFRSILAVKLRGAAYGDPSALAFEFKRHRALAEQRLATYLDIEARDLARTGHASPEELTGTPLHQYLVLRAGIIEAESFLAWCDEVLAALDATAPAPQDQPHA</sequence>
<dbReference type="Pfam" id="PF03551">
    <property type="entry name" value="PadR"/>
    <property type="match status" value="1"/>
</dbReference>
<evidence type="ECO:0000313" key="3">
    <source>
        <dbReference type="EMBL" id="MBD8505727.1"/>
    </source>
</evidence>
<comment type="caution">
    <text evidence="3">The sequence shown here is derived from an EMBL/GenBank/DDBJ whole genome shotgun (WGS) entry which is preliminary data.</text>
</comment>